<keyword evidence="7 8" id="KW-0119">Carbohydrate metabolism</keyword>
<dbReference type="GO" id="GO:0004034">
    <property type="term" value="F:aldose 1-epimerase activity"/>
    <property type="evidence" value="ECO:0007669"/>
    <property type="project" value="UniProtKB-EC"/>
</dbReference>
<accession>F4GIQ8</accession>
<evidence type="ECO:0000256" key="10">
    <source>
        <dbReference type="PIRSR" id="PIRSR005096-2"/>
    </source>
</evidence>
<dbReference type="HOGENOM" id="CLU_031753_2_0_12"/>
<dbReference type="InterPro" id="IPR018052">
    <property type="entry name" value="Ald1_epimerase_CS"/>
</dbReference>
<comment type="similarity">
    <text evidence="3 8">Belongs to the aldose epimerase family.</text>
</comment>
<dbReference type="PANTHER" id="PTHR10091">
    <property type="entry name" value="ALDOSE-1-EPIMERASE"/>
    <property type="match status" value="1"/>
</dbReference>
<dbReference type="GO" id="GO:0030246">
    <property type="term" value="F:carbohydrate binding"/>
    <property type="evidence" value="ECO:0007669"/>
    <property type="project" value="InterPro"/>
</dbReference>
<dbReference type="KEGG" id="scc:Spico_0968"/>
<keyword evidence="13" id="KW-1185">Reference proteome</keyword>
<evidence type="ECO:0000256" key="2">
    <source>
        <dbReference type="ARBA" id="ARBA00005028"/>
    </source>
</evidence>
<keyword evidence="6 8" id="KW-0413">Isomerase</keyword>
<dbReference type="EC" id="5.1.3.3" evidence="4 8"/>
<name>F4GIQ8_PARC1</name>
<evidence type="ECO:0000313" key="12">
    <source>
        <dbReference type="EMBL" id="AEC02192.1"/>
    </source>
</evidence>
<evidence type="ECO:0000256" key="11">
    <source>
        <dbReference type="PIRSR" id="PIRSR005096-3"/>
    </source>
</evidence>
<dbReference type="InterPro" id="IPR014718">
    <property type="entry name" value="GH-type_carb-bd"/>
</dbReference>
<dbReference type="InterPro" id="IPR011013">
    <property type="entry name" value="Gal_mutarotase_sf_dom"/>
</dbReference>
<dbReference type="InterPro" id="IPR008183">
    <property type="entry name" value="Aldose_1/G6P_1-epimerase"/>
</dbReference>
<dbReference type="InterPro" id="IPR015443">
    <property type="entry name" value="Aldose_1-epimerase"/>
</dbReference>
<dbReference type="OrthoDB" id="9779408at2"/>
<evidence type="ECO:0000256" key="5">
    <source>
        <dbReference type="ARBA" id="ARBA00014165"/>
    </source>
</evidence>
<reference evidence="12 13" key="2">
    <citation type="journal article" date="2012" name="Stand. Genomic Sci.">
        <title>Complete genome sequence of the termite hindgut bacterium Spirochaeta coccoides type strain (SPN1(T)), reclassification in the genus Sphaerochaeta as Sphaerochaeta coccoides comb. nov. and emendations of the family Spirochaetaceae and the genus Sphaerochaeta.</title>
        <authorList>
            <person name="Abt B."/>
            <person name="Han C."/>
            <person name="Scheuner C."/>
            <person name="Lu M."/>
            <person name="Lapidus A."/>
            <person name="Nolan M."/>
            <person name="Lucas S."/>
            <person name="Hammon N."/>
            <person name="Deshpande S."/>
            <person name="Cheng J.F."/>
            <person name="Tapia R."/>
            <person name="Goodwin L.A."/>
            <person name="Pitluck S."/>
            <person name="Liolios K."/>
            <person name="Pagani I."/>
            <person name="Ivanova N."/>
            <person name="Mavromatis K."/>
            <person name="Mikhailova N."/>
            <person name="Huntemann M."/>
            <person name="Pati A."/>
            <person name="Chen A."/>
            <person name="Palaniappan K."/>
            <person name="Land M."/>
            <person name="Hauser L."/>
            <person name="Brambilla E.M."/>
            <person name="Rohde M."/>
            <person name="Spring S."/>
            <person name="Gronow S."/>
            <person name="Goker M."/>
            <person name="Woyke T."/>
            <person name="Bristow J."/>
            <person name="Eisen J.A."/>
            <person name="Markowitz V."/>
            <person name="Hugenholtz P."/>
            <person name="Kyrpides N.C."/>
            <person name="Klenk H.P."/>
            <person name="Detter J.C."/>
        </authorList>
    </citation>
    <scope>NUCLEOTIDE SEQUENCE [LARGE SCALE GENOMIC DNA]</scope>
    <source>
        <strain evidence="13">ATCC BAA-1237 / DSM 17374 / SPN1</strain>
    </source>
</reference>
<feature type="active site" description="Proton acceptor" evidence="9">
    <location>
        <position position="323"/>
    </location>
</feature>
<evidence type="ECO:0000256" key="8">
    <source>
        <dbReference type="PIRNR" id="PIRNR005096"/>
    </source>
</evidence>
<comment type="pathway">
    <text evidence="2 8">Carbohydrate metabolism; hexose metabolism.</text>
</comment>
<gene>
    <name evidence="12" type="ordered locus">Spico_0968</name>
</gene>
<dbReference type="PROSITE" id="PS00545">
    <property type="entry name" value="ALDOSE_1_EPIMERASE"/>
    <property type="match status" value="1"/>
</dbReference>
<proteinExistence type="inferred from homology"/>
<evidence type="ECO:0000256" key="4">
    <source>
        <dbReference type="ARBA" id="ARBA00013185"/>
    </source>
</evidence>
<evidence type="ECO:0000256" key="3">
    <source>
        <dbReference type="ARBA" id="ARBA00006206"/>
    </source>
</evidence>
<dbReference type="EMBL" id="CP002659">
    <property type="protein sequence ID" value="AEC02192.1"/>
    <property type="molecule type" value="Genomic_DNA"/>
</dbReference>
<dbReference type="Proteomes" id="UP000007939">
    <property type="component" value="Chromosome"/>
</dbReference>
<dbReference type="eggNOG" id="COG2017">
    <property type="taxonomic scope" value="Bacteria"/>
</dbReference>
<dbReference type="GO" id="GO:0006006">
    <property type="term" value="P:glucose metabolic process"/>
    <property type="evidence" value="ECO:0007669"/>
    <property type="project" value="TreeGrafter"/>
</dbReference>
<reference evidence="13" key="1">
    <citation type="submission" date="2011-04" db="EMBL/GenBank/DDBJ databases">
        <title>The complete genome of Spirochaeta coccoides DSM 17374.</title>
        <authorList>
            <person name="Lucas S."/>
            <person name="Copeland A."/>
            <person name="Lapidus A."/>
            <person name="Bruce D."/>
            <person name="Goodwin L."/>
            <person name="Pitluck S."/>
            <person name="Peters L."/>
            <person name="Kyrpides N."/>
            <person name="Mavromatis K."/>
            <person name="Pagani I."/>
            <person name="Ivanova N."/>
            <person name="Ovchinnikova G."/>
            <person name="Lu M."/>
            <person name="Detter J.C."/>
            <person name="Tapia R."/>
            <person name="Han C."/>
            <person name="Land M."/>
            <person name="Hauser L."/>
            <person name="Markowitz V."/>
            <person name="Cheng J.-F."/>
            <person name="Hugenholtz P."/>
            <person name="Woyke T."/>
            <person name="Wu D."/>
            <person name="Spring S."/>
            <person name="Schroeder M."/>
            <person name="Brambilla E."/>
            <person name="Klenk H.-P."/>
            <person name="Eisen J.A."/>
        </authorList>
    </citation>
    <scope>NUCLEOTIDE SEQUENCE [LARGE SCALE GENOMIC DNA]</scope>
    <source>
        <strain evidence="13">ATCC BAA-1237 / DSM 17374 / SPN1</strain>
    </source>
</reference>
<dbReference type="Gene3D" id="2.70.98.10">
    <property type="match status" value="1"/>
</dbReference>
<evidence type="ECO:0000313" key="13">
    <source>
        <dbReference type="Proteomes" id="UP000007939"/>
    </source>
</evidence>
<dbReference type="Pfam" id="PF01263">
    <property type="entry name" value="Aldose_epim"/>
    <property type="match status" value="1"/>
</dbReference>
<dbReference type="GO" id="GO:0033499">
    <property type="term" value="P:galactose catabolic process via UDP-galactose, Leloir pathway"/>
    <property type="evidence" value="ECO:0007669"/>
    <property type="project" value="TreeGrafter"/>
</dbReference>
<organism evidence="12 13">
    <name type="scientific">Parasphaerochaeta coccoides (strain ATCC BAA-1237 / DSM 17374 / SPN1)</name>
    <name type="common">Sphaerochaeta coccoides</name>
    <dbReference type="NCBI Taxonomy" id="760011"/>
    <lineage>
        <taxon>Bacteria</taxon>
        <taxon>Pseudomonadati</taxon>
        <taxon>Spirochaetota</taxon>
        <taxon>Spirochaetia</taxon>
        <taxon>Spirochaetales</taxon>
        <taxon>Sphaerochaetaceae</taxon>
        <taxon>Parasphaerochaeta</taxon>
    </lineage>
</organism>
<feature type="active site" description="Proton donor" evidence="9">
    <location>
        <position position="190"/>
    </location>
</feature>
<sequence length="358" mass="38686">MTVLSMPKGRGRMITQRRFGTDPLGQAVTLFTLTAGDYSADIITYGATLVAFRTPDRAGRINDIVLGFDTLDGYLPKNQYIGKTVGRFANRIAEGTFTIDGETFHARKNEPTAVLHGGEEGISNYTWHAETYEADGAPGVMLSHVSKDGASGFPGKCTVSVSYLLQDDGALFIDYDASSSKPTPISLTNHSYFNLAGAASGSILNHVLRISCNRYLQVDANLIPHESPASVEGTAFDFRSGKPIGRDMGGTGIAGYDHCLVMEEKEADGLREFAHVVEPTSGRTLTCYTTLPAVQFYTANHLDGTIKGKGGLAYGRHAGFCLETQEYPDAPNHPDYPDCILRPGTVWRHTTVYDAGVI</sequence>
<comment type="catalytic activity">
    <reaction evidence="1 8">
        <text>alpha-D-glucose = beta-D-glucose</text>
        <dbReference type="Rhea" id="RHEA:10264"/>
        <dbReference type="ChEBI" id="CHEBI:15903"/>
        <dbReference type="ChEBI" id="CHEBI:17925"/>
        <dbReference type="EC" id="5.1.3.3"/>
    </reaction>
</comment>
<evidence type="ECO:0000256" key="6">
    <source>
        <dbReference type="ARBA" id="ARBA00023235"/>
    </source>
</evidence>
<evidence type="ECO:0000256" key="7">
    <source>
        <dbReference type="ARBA" id="ARBA00023277"/>
    </source>
</evidence>
<feature type="binding site" evidence="11">
    <location>
        <begin position="190"/>
        <end position="192"/>
    </location>
    <ligand>
        <name>beta-D-galactose</name>
        <dbReference type="ChEBI" id="CHEBI:27667"/>
    </ligand>
</feature>
<feature type="binding site" evidence="10">
    <location>
        <position position="257"/>
    </location>
    <ligand>
        <name>beta-D-galactose</name>
        <dbReference type="ChEBI" id="CHEBI:27667"/>
    </ligand>
</feature>
<dbReference type="AlphaFoldDB" id="F4GIQ8"/>
<dbReference type="CDD" id="cd09019">
    <property type="entry name" value="galactose_mutarotase_like"/>
    <property type="match status" value="1"/>
</dbReference>
<protein>
    <recommendedName>
        <fullName evidence="5 8">Aldose 1-epimerase</fullName>
        <ecNumber evidence="4 8">5.1.3.3</ecNumber>
    </recommendedName>
</protein>
<dbReference type="NCBIfam" id="NF008277">
    <property type="entry name" value="PRK11055.1"/>
    <property type="match status" value="1"/>
</dbReference>
<dbReference type="InterPro" id="IPR047215">
    <property type="entry name" value="Galactose_mutarotase-like"/>
</dbReference>
<dbReference type="STRING" id="760011.Spico_0968"/>
<dbReference type="PANTHER" id="PTHR10091:SF0">
    <property type="entry name" value="GALACTOSE MUTAROTASE"/>
    <property type="match status" value="1"/>
</dbReference>
<evidence type="ECO:0000256" key="9">
    <source>
        <dbReference type="PIRSR" id="PIRSR005096-1"/>
    </source>
</evidence>
<evidence type="ECO:0000256" key="1">
    <source>
        <dbReference type="ARBA" id="ARBA00001614"/>
    </source>
</evidence>
<dbReference type="PIRSF" id="PIRSF005096">
    <property type="entry name" value="GALM"/>
    <property type="match status" value="1"/>
</dbReference>
<dbReference type="UniPathway" id="UPA00242"/>
<feature type="binding site" evidence="11">
    <location>
        <begin position="90"/>
        <end position="91"/>
    </location>
    <ligand>
        <name>beta-D-galactose</name>
        <dbReference type="ChEBI" id="CHEBI:27667"/>
    </ligand>
</feature>
<dbReference type="SUPFAM" id="SSF74650">
    <property type="entry name" value="Galactose mutarotase-like"/>
    <property type="match status" value="1"/>
</dbReference>